<name>A0A934QV29_9PSEU</name>
<sequence length="155" mass="17523">MEAFWTSAVAVVGTLLGSVITHVFQRQSNRRSELFTREESLRKERIDTYSSFAAAVAEYRRGQGDRWYRKVEDPDGAPFRAAREEGHRLRTAARQALYRVELLTGDPDVLAAAERAYKSTQQMSNAADQSEHDARDRAAKEAIQQFVACASQLVR</sequence>
<comment type="caution">
    <text evidence="1">The sequence shown here is derived from an EMBL/GenBank/DDBJ whole genome shotgun (WGS) entry which is preliminary data.</text>
</comment>
<protein>
    <submittedName>
        <fullName evidence="1">Uncharacterized protein</fullName>
    </submittedName>
</protein>
<dbReference type="Proteomes" id="UP000635245">
    <property type="component" value="Unassembled WGS sequence"/>
</dbReference>
<gene>
    <name evidence="1" type="ORF">JHE00_21480</name>
</gene>
<evidence type="ECO:0000313" key="2">
    <source>
        <dbReference type="Proteomes" id="UP000635245"/>
    </source>
</evidence>
<proteinExistence type="predicted"/>
<dbReference type="EMBL" id="JAENJH010000005">
    <property type="protein sequence ID" value="MBK1786903.1"/>
    <property type="molecule type" value="Genomic_DNA"/>
</dbReference>
<reference evidence="1" key="1">
    <citation type="submission" date="2020-12" db="EMBL/GenBank/DDBJ databases">
        <title>Prauserella sp. ASG 168, a novel actinomycete isolated from cave rock.</title>
        <authorList>
            <person name="Suriyachadkun C."/>
        </authorList>
    </citation>
    <scope>NUCLEOTIDE SEQUENCE</scope>
    <source>
        <strain evidence="1">ASG 168</strain>
    </source>
</reference>
<keyword evidence="2" id="KW-1185">Reference proteome</keyword>
<organism evidence="1 2">
    <name type="scientific">Prauserella cavernicola</name>
    <dbReference type="NCBI Taxonomy" id="2800127"/>
    <lineage>
        <taxon>Bacteria</taxon>
        <taxon>Bacillati</taxon>
        <taxon>Actinomycetota</taxon>
        <taxon>Actinomycetes</taxon>
        <taxon>Pseudonocardiales</taxon>
        <taxon>Pseudonocardiaceae</taxon>
        <taxon>Prauserella</taxon>
    </lineage>
</organism>
<evidence type="ECO:0000313" key="1">
    <source>
        <dbReference type="EMBL" id="MBK1786903.1"/>
    </source>
</evidence>
<dbReference type="AlphaFoldDB" id="A0A934QV29"/>
<accession>A0A934QV29</accession>
<dbReference type="RefSeq" id="WP_200320905.1">
    <property type="nucleotide sequence ID" value="NZ_JAENJH010000005.1"/>
</dbReference>